<dbReference type="EMBL" id="JBBMEP010000012">
    <property type="protein sequence ID" value="MEQ2377290.1"/>
    <property type="molecule type" value="Genomic_DNA"/>
</dbReference>
<reference evidence="1 2" key="1">
    <citation type="submission" date="2024-03" db="EMBL/GenBank/DDBJ databases">
        <title>Human intestinal bacterial collection.</title>
        <authorList>
            <person name="Pauvert C."/>
            <person name="Hitch T.C.A."/>
            <person name="Clavel T."/>
        </authorList>
    </citation>
    <scope>NUCLEOTIDE SEQUENCE [LARGE SCALE GENOMIC DNA]</scope>
    <source>
        <strain evidence="1 2">CLA-JM-H7-B</strain>
    </source>
</reference>
<dbReference type="RefSeq" id="WP_156067437.1">
    <property type="nucleotide sequence ID" value="NZ_JBBMEP010000012.1"/>
</dbReference>
<sequence length="289" mass="30876">MLFVFILAPFCITAANGCFYGALNVPQHLPAHVADCCAEGVDTIRGREIVDCLKIVLVEPPCRLKAAAFQQRVGDADGGGRLELHLHPGFIIIHQERTVNDGTNVAAVVVPVIRHQFPGNIGKLLAYTLSADAVGGGEHFRNRLFQVIVVLPHLRITGIAAHPGVAYVKDVMQARKSAGFVQQGDALGTSAHIAVHPVVPDVEVGAGGGIRALGVDHELVRKRVLVQPGRSGQVIRPAFPVSGQAVGRALGKGEIFFGFAWHFGLLFQILGYKNSGQPFWGCPLESVSR</sequence>
<protein>
    <recommendedName>
        <fullName evidence="3">Secreted protein</fullName>
    </recommendedName>
</protein>
<name>A0ABV1BQD6_9FIRM</name>
<evidence type="ECO:0008006" key="3">
    <source>
        <dbReference type="Google" id="ProtNLM"/>
    </source>
</evidence>
<dbReference type="Proteomes" id="UP001496146">
    <property type="component" value="Unassembled WGS sequence"/>
</dbReference>
<comment type="caution">
    <text evidence="1">The sequence shown here is derived from an EMBL/GenBank/DDBJ whole genome shotgun (WGS) entry which is preliminary data.</text>
</comment>
<gene>
    <name evidence="1" type="ORF">WMO17_07965</name>
</gene>
<organism evidence="1 2">
    <name type="scientific">Faecalibacterium faecis</name>
    <dbReference type="NCBI Taxonomy" id="3133157"/>
    <lineage>
        <taxon>Bacteria</taxon>
        <taxon>Bacillati</taxon>
        <taxon>Bacillota</taxon>
        <taxon>Clostridia</taxon>
        <taxon>Eubacteriales</taxon>
        <taxon>Oscillospiraceae</taxon>
        <taxon>Faecalibacterium</taxon>
    </lineage>
</organism>
<proteinExistence type="predicted"/>
<keyword evidence="2" id="KW-1185">Reference proteome</keyword>
<accession>A0ABV1BQD6</accession>
<evidence type="ECO:0000313" key="1">
    <source>
        <dbReference type="EMBL" id="MEQ2377290.1"/>
    </source>
</evidence>
<evidence type="ECO:0000313" key="2">
    <source>
        <dbReference type="Proteomes" id="UP001496146"/>
    </source>
</evidence>